<evidence type="ECO:0000256" key="1">
    <source>
        <dbReference type="SAM" id="MobiDB-lite"/>
    </source>
</evidence>
<feature type="compositionally biased region" description="Basic and acidic residues" evidence="1">
    <location>
        <begin position="203"/>
        <end position="212"/>
    </location>
</feature>
<dbReference type="SUPFAM" id="SSF54909">
    <property type="entry name" value="Dimeric alpha+beta barrel"/>
    <property type="match status" value="2"/>
</dbReference>
<sequence>MAYFQGFIIPVPKKNKEAYRKMAQEVAPFFAEYGALRTVECWGDNVPHGKTTDMYGAVNAEENEDIVFSWIDWESKQACDKAADSMTKDERMEAPGEMPFDGMRMIYSGFELLGKHGQGGPTGYVQGYVAPVAKVKRKPFADMCATMREIAVDSGALHAVDGWAEEIEHGKLTDCKRAVKAETGEAIAFGFVEWPTKEAYERGSAKMREDTRMPPSDADMPVDGERMILGGFDVLLVADSR</sequence>
<dbReference type="EMBL" id="CP071794">
    <property type="protein sequence ID" value="QTD56787.1"/>
    <property type="molecule type" value="Genomic_DNA"/>
</dbReference>
<dbReference type="RefSeq" id="WP_207988758.1">
    <property type="nucleotide sequence ID" value="NZ_CP071794.1"/>
</dbReference>
<protein>
    <submittedName>
        <fullName evidence="2">DUF1428 domain-containing protein</fullName>
    </submittedName>
</protein>
<evidence type="ECO:0000313" key="2">
    <source>
        <dbReference type="EMBL" id="QTD56787.1"/>
    </source>
</evidence>
<dbReference type="Proteomes" id="UP000663923">
    <property type="component" value="Chromosome"/>
</dbReference>
<name>A0ABX7T970_9SPHN</name>
<dbReference type="InterPro" id="IPR009874">
    <property type="entry name" value="DUF1428"/>
</dbReference>
<accession>A0ABX7T970</accession>
<reference evidence="2 3" key="1">
    <citation type="submission" date="2021-03" db="EMBL/GenBank/DDBJ databases">
        <title>Complete genome of Parasphingorhabdus_sp.JHSY0214.</title>
        <authorList>
            <person name="Yoo J.H."/>
            <person name="Bae J.W."/>
        </authorList>
    </citation>
    <scope>NUCLEOTIDE SEQUENCE [LARGE SCALE GENOMIC DNA]</scope>
    <source>
        <strain evidence="2 3">JHSY0214</strain>
    </source>
</reference>
<keyword evidence="3" id="KW-1185">Reference proteome</keyword>
<gene>
    <name evidence="2" type="ORF">J4G78_04200</name>
</gene>
<dbReference type="Pfam" id="PF07237">
    <property type="entry name" value="DUF1428"/>
    <property type="match status" value="2"/>
</dbReference>
<dbReference type="InterPro" id="IPR011008">
    <property type="entry name" value="Dimeric_a/b-barrel"/>
</dbReference>
<dbReference type="Gene3D" id="3.30.70.100">
    <property type="match status" value="2"/>
</dbReference>
<proteinExistence type="predicted"/>
<feature type="region of interest" description="Disordered" evidence="1">
    <location>
        <begin position="203"/>
        <end position="222"/>
    </location>
</feature>
<evidence type="ECO:0000313" key="3">
    <source>
        <dbReference type="Proteomes" id="UP000663923"/>
    </source>
</evidence>
<organism evidence="2 3">
    <name type="scientific">Parasphingorhabdus cellanae</name>
    <dbReference type="NCBI Taxonomy" id="2806553"/>
    <lineage>
        <taxon>Bacteria</taxon>
        <taxon>Pseudomonadati</taxon>
        <taxon>Pseudomonadota</taxon>
        <taxon>Alphaproteobacteria</taxon>
        <taxon>Sphingomonadales</taxon>
        <taxon>Sphingomonadaceae</taxon>
        <taxon>Parasphingorhabdus</taxon>
    </lineage>
</organism>